<dbReference type="PROSITE" id="PS50238">
    <property type="entry name" value="RHOGAP"/>
    <property type="match status" value="1"/>
</dbReference>
<dbReference type="VEuPathDB" id="FungiDB:TRICI_000793"/>
<dbReference type="InterPro" id="IPR008936">
    <property type="entry name" value="Rho_GTPase_activation_prot"/>
</dbReference>
<feature type="domain" description="Rho-GAP" evidence="3">
    <location>
        <begin position="96"/>
        <end position="318"/>
    </location>
</feature>
<dbReference type="OrthoDB" id="3196451at2759"/>
<organism evidence="4 5">
    <name type="scientific">Trichomonascus ciferrii</name>
    <dbReference type="NCBI Taxonomy" id="44093"/>
    <lineage>
        <taxon>Eukaryota</taxon>
        <taxon>Fungi</taxon>
        <taxon>Dikarya</taxon>
        <taxon>Ascomycota</taxon>
        <taxon>Saccharomycotina</taxon>
        <taxon>Dipodascomycetes</taxon>
        <taxon>Dipodascales</taxon>
        <taxon>Trichomonascaceae</taxon>
        <taxon>Trichomonascus</taxon>
        <taxon>Trichomonascus ciferrii complex</taxon>
    </lineage>
</organism>
<feature type="compositionally biased region" description="Low complexity" evidence="2">
    <location>
        <begin position="506"/>
        <end position="517"/>
    </location>
</feature>
<dbReference type="Gene3D" id="1.10.555.10">
    <property type="entry name" value="Rho GTPase activation protein"/>
    <property type="match status" value="1"/>
</dbReference>
<proteinExistence type="predicted"/>
<dbReference type="Proteomes" id="UP000761534">
    <property type="component" value="Unassembled WGS sequence"/>
</dbReference>
<dbReference type="EMBL" id="SWFS01000068">
    <property type="protein sequence ID" value="KAA8917045.1"/>
    <property type="molecule type" value="Genomic_DNA"/>
</dbReference>
<feature type="compositionally biased region" description="Polar residues" evidence="2">
    <location>
        <begin position="619"/>
        <end position="628"/>
    </location>
</feature>
<feature type="region of interest" description="Disordered" evidence="2">
    <location>
        <begin position="329"/>
        <end position="655"/>
    </location>
</feature>
<evidence type="ECO:0000259" key="3">
    <source>
        <dbReference type="PROSITE" id="PS50238"/>
    </source>
</evidence>
<dbReference type="GO" id="GO:0005938">
    <property type="term" value="C:cell cortex"/>
    <property type="evidence" value="ECO:0007669"/>
    <property type="project" value="TreeGrafter"/>
</dbReference>
<protein>
    <recommendedName>
        <fullName evidence="3">Rho-GAP domain-containing protein</fullName>
    </recommendedName>
</protein>
<dbReference type="Pfam" id="PF00620">
    <property type="entry name" value="RhoGAP"/>
    <property type="match status" value="1"/>
</dbReference>
<dbReference type="SUPFAM" id="SSF48350">
    <property type="entry name" value="GTPase activation domain, GAP"/>
    <property type="match status" value="1"/>
</dbReference>
<dbReference type="GO" id="GO:0007165">
    <property type="term" value="P:signal transduction"/>
    <property type="evidence" value="ECO:0007669"/>
    <property type="project" value="InterPro"/>
</dbReference>
<feature type="compositionally biased region" description="Low complexity" evidence="2">
    <location>
        <begin position="449"/>
        <end position="458"/>
    </location>
</feature>
<feature type="region of interest" description="Disordered" evidence="2">
    <location>
        <begin position="1"/>
        <end position="66"/>
    </location>
</feature>
<dbReference type="InterPro" id="IPR000198">
    <property type="entry name" value="RhoGAP_dom"/>
</dbReference>
<evidence type="ECO:0000256" key="1">
    <source>
        <dbReference type="ARBA" id="ARBA00022468"/>
    </source>
</evidence>
<feature type="compositionally biased region" description="Polar residues" evidence="2">
    <location>
        <begin position="398"/>
        <end position="418"/>
    </location>
</feature>
<keyword evidence="5" id="KW-1185">Reference proteome</keyword>
<feature type="compositionally biased region" description="Polar residues" evidence="2">
    <location>
        <begin position="428"/>
        <end position="440"/>
    </location>
</feature>
<dbReference type="PANTHER" id="PTHR15228">
    <property type="entry name" value="SPERMATHECAL PHYSIOLOGY VARIANT"/>
    <property type="match status" value="1"/>
</dbReference>
<evidence type="ECO:0000313" key="4">
    <source>
        <dbReference type="EMBL" id="KAA8917045.1"/>
    </source>
</evidence>
<reference evidence="4" key="1">
    <citation type="journal article" date="2019" name="G3 (Bethesda)">
        <title>Genome Assemblies of Two Rare Opportunistic Yeast Pathogens: Diutina rugosa (syn. Candida rugosa) and Trichomonascus ciferrii (syn. Candida ciferrii).</title>
        <authorList>
            <person name="Mixao V."/>
            <person name="Saus E."/>
            <person name="Hansen A.P."/>
            <person name="Lass-Florl C."/>
            <person name="Gabaldon T."/>
        </authorList>
    </citation>
    <scope>NUCLEOTIDE SEQUENCE</scope>
    <source>
        <strain evidence="4">CBS 4856</strain>
    </source>
</reference>
<feature type="compositionally biased region" description="Polar residues" evidence="2">
    <location>
        <begin position="480"/>
        <end position="503"/>
    </location>
</feature>
<dbReference type="InterPro" id="IPR051025">
    <property type="entry name" value="RhoGAP"/>
</dbReference>
<feature type="compositionally biased region" description="Polar residues" evidence="2">
    <location>
        <begin position="49"/>
        <end position="65"/>
    </location>
</feature>
<dbReference type="GO" id="GO:0005096">
    <property type="term" value="F:GTPase activator activity"/>
    <property type="evidence" value="ECO:0007669"/>
    <property type="project" value="UniProtKB-KW"/>
</dbReference>
<accession>A0A642VCS9</accession>
<evidence type="ECO:0000313" key="5">
    <source>
        <dbReference type="Proteomes" id="UP000761534"/>
    </source>
</evidence>
<dbReference type="GO" id="GO:0060237">
    <property type="term" value="P:regulation of fungal-type cell wall organization"/>
    <property type="evidence" value="ECO:0007669"/>
    <property type="project" value="TreeGrafter"/>
</dbReference>
<feature type="compositionally biased region" description="Basic and acidic residues" evidence="2">
    <location>
        <begin position="640"/>
        <end position="649"/>
    </location>
</feature>
<name>A0A642VCS9_9ASCO</name>
<feature type="compositionally biased region" description="Polar residues" evidence="2">
    <location>
        <begin position="596"/>
        <end position="607"/>
    </location>
</feature>
<dbReference type="SMART" id="SM00324">
    <property type="entry name" value="RhoGAP"/>
    <property type="match status" value="1"/>
</dbReference>
<dbReference type="AlphaFoldDB" id="A0A642VCS9"/>
<sequence length="655" mass="72094">MSDSDFSPPSRTSLSSWWKQFKQKQQDDEEQTPEGGRAEFQRPKLPHMSHSSSAITTTKANGSASSEHKVIPAEFAESPIFGVALNKSIKYANVSISLSDPSGEQFVYGYIPIVVAKCGVYLKKNATTVEGIFRLSGSARRIKELQTIFNSPPRFGKGLDWSGFNVHDAANVLRRYLNNLPEPIIPLYFYQQFREPLKEFSNIVNLEDVSNNNGSTPAIKVANEEDKELINDVNAAVDRYQTLISQLPQLNRQLLMYILDLLSIFAAKADENRMPASNLAAIFQPSLLSHPDHDMVPEEYHLSRAAIEFLIQHSNKFLSHIESIAIRQHEEEKKKKKSKQTTQQQEHKSTTDNNNNNLTVPITRRHSKSLSSVGGQDPPPIDSLIVPKKQDRAANKEVQGNTDTTVTPQEGGDTSPQQKPAGEEGSGLLTSLKRSVSFTRKPSLKHRSSGGSNSSQSPPQGPRKNLSRNSSAGSPEIPEEQQTTASTKQQSVVIPSTSSNPSIDQALASSPAASDSLHPYSASPRVRNLNTLLSGGNESNSSLSGITKTMSGSSMDPGDESDDDQSGGSSRVGRHRQTDDPTNRRNVSKWRRSLMLFSSPSESQNEISDLLDPPEPHNEPSSMSTSPSKMGGWFKKMRSRDRSLGRTDSDNNNDD</sequence>
<dbReference type="CDD" id="cd04396">
    <property type="entry name" value="RhoGAP_fSAC7_BAG7"/>
    <property type="match status" value="1"/>
</dbReference>
<feature type="compositionally biased region" description="Polar residues" evidence="2">
    <location>
        <begin position="1"/>
        <end position="18"/>
    </location>
</feature>
<feature type="compositionally biased region" description="Low complexity" evidence="2">
    <location>
        <begin position="528"/>
        <end position="556"/>
    </location>
</feature>
<evidence type="ECO:0000256" key="2">
    <source>
        <dbReference type="SAM" id="MobiDB-lite"/>
    </source>
</evidence>
<dbReference type="PANTHER" id="PTHR15228:SF25">
    <property type="entry name" value="F-BAR DOMAIN-CONTAINING PROTEIN"/>
    <property type="match status" value="1"/>
</dbReference>
<gene>
    <name evidence="4" type="ORF">TRICI_000793</name>
</gene>
<keyword evidence="1" id="KW-0343">GTPase activation</keyword>
<comment type="caution">
    <text evidence="4">The sequence shown here is derived from an EMBL/GenBank/DDBJ whole genome shotgun (WGS) entry which is preliminary data.</text>
</comment>